<dbReference type="InterPro" id="IPR012336">
    <property type="entry name" value="Thioredoxin-like_fold"/>
</dbReference>
<accession>A0ABR8LDC2</accession>
<protein>
    <submittedName>
        <fullName evidence="9">Thioredoxin domain-containing protein</fullName>
    </submittedName>
</protein>
<evidence type="ECO:0000256" key="3">
    <source>
        <dbReference type="ARBA" id="ARBA00023002"/>
    </source>
</evidence>
<keyword evidence="10" id="KW-1185">Reference proteome</keyword>
<keyword evidence="5" id="KW-0676">Redox-active center</keyword>
<dbReference type="RefSeq" id="WP_191021779.1">
    <property type="nucleotide sequence ID" value="NZ_JABBXD010000001.1"/>
</dbReference>
<gene>
    <name evidence="9" type="ORF">HHX48_01000</name>
</gene>
<evidence type="ECO:0000259" key="8">
    <source>
        <dbReference type="PROSITE" id="PS51352"/>
    </source>
</evidence>
<dbReference type="Gene3D" id="1.10.40.80">
    <property type="match status" value="1"/>
</dbReference>
<evidence type="ECO:0000256" key="4">
    <source>
        <dbReference type="ARBA" id="ARBA00023157"/>
    </source>
</evidence>
<feature type="signal peptide" evidence="7">
    <location>
        <begin position="1"/>
        <end position="24"/>
    </location>
</feature>
<evidence type="ECO:0000256" key="5">
    <source>
        <dbReference type="ARBA" id="ARBA00023284"/>
    </source>
</evidence>
<evidence type="ECO:0000256" key="6">
    <source>
        <dbReference type="SAM" id="Coils"/>
    </source>
</evidence>
<keyword evidence="2 7" id="KW-0732">Signal</keyword>
<keyword evidence="3" id="KW-0560">Oxidoreductase</keyword>
<dbReference type="PANTHER" id="PTHR13887:SF14">
    <property type="entry name" value="DISULFIDE BOND FORMATION PROTEIN D"/>
    <property type="match status" value="1"/>
</dbReference>
<sequence length="268" mass="29538">MLTHPTKLTLLLFALLMVCGKANAQTSNDGNLEEELSGLRQEVSALKEQLATIASQVQDIHNIAIESQRPNYRTVSTQKDFAGNGNLAQLGDTTAQLAIVEFSDYQCPYCKHFVDTTFSRLKNDFIDKGKVIYITRDFPLSFHKKAKGAAVAANCSLQQDAYWPMRKQLFSNMKKLGEELYRTSAQQLSLDMTKFSECLEDQSVLAKVEQDIEYGTSLGIRGTPSFLIGKVEGNDLVTPKLLVGAQSYETLAALLNELASAPAQEAGE</sequence>
<evidence type="ECO:0000256" key="2">
    <source>
        <dbReference type="ARBA" id="ARBA00022729"/>
    </source>
</evidence>
<comment type="similarity">
    <text evidence="1">Belongs to the thioredoxin family. DsbA subfamily.</text>
</comment>
<evidence type="ECO:0000256" key="1">
    <source>
        <dbReference type="ARBA" id="ARBA00005791"/>
    </source>
</evidence>
<dbReference type="PANTHER" id="PTHR13887">
    <property type="entry name" value="GLUTATHIONE S-TRANSFERASE KAPPA"/>
    <property type="match status" value="1"/>
</dbReference>
<dbReference type="EMBL" id="JABBXD010000001">
    <property type="protein sequence ID" value="MBD3584309.1"/>
    <property type="molecule type" value="Genomic_DNA"/>
</dbReference>
<dbReference type="SUPFAM" id="SSF52833">
    <property type="entry name" value="Thioredoxin-like"/>
    <property type="match status" value="1"/>
</dbReference>
<evidence type="ECO:0000313" key="9">
    <source>
        <dbReference type="EMBL" id="MBD3584309.1"/>
    </source>
</evidence>
<evidence type="ECO:0000313" key="10">
    <source>
        <dbReference type="Proteomes" id="UP000624419"/>
    </source>
</evidence>
<keyword evidence="4" id="KW-1015">Disulfide bond</keyword>
<name>A0ABR8LDC2_9ALTE</name>
<dbReference type="Proteomes" id="UP000624419">
    <property type="component" value="Unassembled WGS sequence"/>
</dbReference>
<reference evidence="9 10" key="1">
    <citation type="submission" date="2020-04" db="EMBL/GenBank/DDBJ databases">
        <title>Salinimonas sp. HHU 13199.</title>
        <authorList>
            <person name="Cui X."/>
            <person name="Zhang D."/>
        </authorList>
    </citation>
    <scope>NUCLEOTIDE SEQUENCE [LARGE SCALE GENOMIC DNA]</scope>
    <source>
        <strain evidence="9 10">HHU 13199</strain>
    </source>
</reference>
<organism evidence="9 10">
    <name type="scientific">Salinimonas profundi</name>
    <dbReference type="NCBI Taxonomy" id="2729140"/>
    <lineage>
        <taxon>Bacteria</taxon>
        <taxon>Pseudomonadati</taxon>
        <taxon>Pseudomonadota</taxon>
        <taxon>Gammaproteobacteria</taxon>
        <taxon>Alteromonadales</taxon>
        <taxon>Alteromonadaceae</taxon>
        <taxon>Alteromonas/Salinimonas group</taxon>
        <taxon>Salinimonas</taxon>
    </lineage>
</organism>
<dbReference type="InterPro" id="IPR036249">
    <property type="entry name" value="Thioredoxin-like_sf"/>
</dbReference>
<dbReference type="Pfam" id="PF13462">
    <property type="entry name" value="Thioredoxin_4"/>
    <property type="match status" value="1"/>
</dbReference>
<dbReference type="PROSITE" id="PS51352">
    <property type="entry name" value="THIOREDOXIN_2"/>
    <property type="match status" value="1"/>
</dbReference>
<feature type="coiled-coil region" evidence="6">
    <location>
        <begin position="29"/>
        <end position="56"/>
    </location>
</feature>
<dbReference type="InterPro" id="IPR013766">
    <property type="entry name" value="Thioredoxin_domain"/>
</dbReference>
<proteinExistence type="inferred from homology"/>
<keyword evidence="6" id="KW-0175">Coiled coil</keyword>
<evidence type="ECO:0000256" key="7">
    <source>
        <dbReference type="SAM" id="SignalP"/>
    </source>
</evidence>
<comment type="caution">
    <text evidence="9">The sequence shown here is derived from an EMBL/GenBank/DDBJ whole genome shotgun (WGS) entry which is preliminary data.</text>
</comment>
<dbReference type="Gene3D" id="3.40.30.10">
    <property type="entry name" value="Glutaredoxin"/>
    <property type="match status" value="1"/>
</dbReference>
<feature type="domain" description="Thioredoxin" evidence="8">
    <location>
        <begin position="63"/>
        <end position="260"/>
    </location>
</feature>
<feature type="chain" id="PRO_5045911552" evidence="7">
    <location>
        <begin position="25"/>
        <end position="268"/>
    </location>
</feature>